<evidence type="ECO:0000256" key="1">
    <source>
        <dbReference type="SAM" id="MobiDB-lite"/>
    </source>
</evidence>
<evidence type="ECO:0000313" key="3">
    <source>
        <dbReference type="Proteomes" id="UP000593562"/>
    </source>
</evidence>
<feature type="compositionally biased region" description="Acidic residues" evidence="1">
    <location>
        <begin position="258"/>
        <end position="278"/>
    </location>
</feature>
<dbReference type="AlphaFoldDB" id="A0A7J7DTC5"/>
<feature type="compositionally biased region" description="Polar residues" evidence="1">
    <location>
        <begin position="83"/>
        <end position="92"/>
    </location>
</feature>
<dbReference type="PANTHER" id="PTHR47423:SF2">
    <property type="entry name" value="PROTEIN SQS1"/>
    <property type="match status" value="1"/>
</dbReference>
<dbReference type="PANTHER" id="PTHR47423">
    <property type="entry name" value="G-PATCH DOMAIN CONTAINING PROTEIN"/>
    <property type="match status" value="1"/>
</dbReference>
<reference evidence="2 3" key="1">
    <citation type="journal article" date="2020" name="Nat. Commun.">
        <title>Genome of Tripterygium wilfordii and identification of cytochrome P450 involved in triptolide biosynthesis.</title>
        <authorList>
            <person name="Tu L."/>
            <person name="Su P."/>
            <person name="Zhang Z."/>
            <person name="Gao L."/>
            <person name="Wang J."/>
            <person name="Hu T."/>
            <person name="Zhou J."/>
            <person name="Zhang Y."/>
            <person name="Zhao Y."/>
            <person name="Liu Y."/>
            <person name="Song Y."/>
            <person name="Tong Y."/>
            <person name="Lu Y."/>
            <person name="Yang J."/>
            <person name="Xu C."/>
            <person name="Jia M."/>
            <person name="Peters R.J."/>
            <person name="Huang L."/>
            <person name="Gao W."/>
        </authorList>
    </citation>
    <scope>NUCLEOTIDE SEQUENCE [LARGE SCALE GENOMIC DNA]</scope>
    <source>
        <strain evidence="3">cv. XIE 37</strain>
        <tissue evidence="2">Leaf</tissue>
    </source>
</reference>
<dbReference type="InParanoid" id="A0A7J7DTC5"/>
<accession>A0A7J7DTC5</accession>
<gene>
    <name evidence="2" type="ORF">HS088_TW04G01530</name>
</gene>
<evidence type="ECO:0000313" key="2">
    <source>
        <dbReference type="EMBL" id="KAF5749561.1"/>
    </source>
</evidence>
<feature type="compositionally biased region" description="Low complexity" evidence="1">
    <location>
        <begin position="32"/>
        <end position="41"/>
    </location>
</feature>
<protein>
    <submittedName>
        <fullName evidence="2">Uncharacterized protein</fullName>
    </submittedName>
</protein>
<feature type="compositionally biased region" description="Basic and acidic residues" evidence="1">
    <location>
        <begin position="280"/>
        <end position="290"/>
    </location>
</feature>
<proteinExistence type="predicted"/>
<sequence>MGGGKRRPRNKTDNRKSSGGSSGGGGNRSRGKASSNSSRNSLFVVGGVLSDWAPTHSPVGNADGGLRSGSRSGNADRPKAASRSKSGAQKFNGNIFGYQYPSANDQEGFLPESLVTENGGEKDLDESRPIVVVDSDENQIVAYLDQTPQSEPQNVEFSYDYGSTFVLGESLPRGLGFSDDFQTTRSGIGSSSKLMEVEDQEGSGFDSFVSGEKMDDDQTNIGNEFVETGAELQTKVFSSKKNSAFVSIGGMKLFTQDLSDEDSDEDDDGESLDDENSDTSELKDADKFSESDDSVDFSTCDSDIDREVAEDYLEGIGGSDNILDSKFLVGQVLDDNDSDDDCSSSSGCFDDTVEKLGGIALQDFSREYGMKKPRSKKKYPVAARDSQSSALDDLVLVKDPRTVYAKKKHVPQFPRSWPLEAQKSKRSRNFPGKVVYLGYMHFFPLRWSLIKSSSNCQFISSAGF</sequence>
<name>A0A7J7DTC5_TRIWF</name>
<dbReference type="Proteomes" id="UP000593562">
    <property type="component" value="Unassembled WGS sequence"/>
</dbReference>
<feature type="region of interest" description="Disordered" evidence="1">
    <location>
        <begin position="1"/>
        <end position="97"/>
    </location>
</feature>
<feature type="region of interest" description="Disordered" evidence="1">
    <location>
        <begin position="256"/>
        <end position="300"/>
    </location>
</feature>
<comment type="caution">
    <text evidence="2">The sequence shown here is derived from an EMBL/GenBank/DDBJ whole genome shotgun (WGS) entry which is preliminary data.</text>
</comment>
<dbReference type="EMBL" id="JAAARO010000004">
    <property type="protein sequence ID" value="KAF5749561.1"/>
    <property type="molecule type" value="Genomic_DNA"/>
</dbReference>
<organism evidence="2 3">
    <name type="scientific">Tripterygium wilfordii</name>
    <name type="common">Thunder God vine</name>
    <dbReference type="NCBI Taxonomy" id="458696"/>
    <lineage>
        <taxon>Eukaryota</taxon>
        <taxon>Viridiplantae</taxon>
        <taxon>Streptophyta</taxon>
        <taxon>Embryophyta</taxon>
        <taxon>Tracheophyta</taxon>
        <taxon>Spermatophyta</taxon>
        <taxon>Magnoliopsida</taxon>
        <taxon>eudicotyledons</taxon>
        <taxon>Gunneridae</taxon>
        <taxon>Pentapetalae</taxon>
        <taxon>rosids</taxon>
        <taxon>fabids</taxon>
        <taxon>Celastrales</taxon>
        <taxon>Celastraceae</taxon>
        <taxon>Tripterygium</taxon>
    </lineage>
</organism>
<keyword evidence="3" id="KW-1185">Reference proteome</keyword>